<sequence>MDLFIAILVLIGFAVIAGVSLKYMLKKDYPIDLGEEARPFVSNSKIKNKKPGYIVQQGNPETVYSPKEFGLTKGTKYQKQRSCRYK</sequence>
<accession>F0SA78</accession>
<dbReference type="Proteomes" id="UP000000310">
    <property type="component" value="Chromosome"/>
</dbReference>
<reference evidence="2" key="2">
    <citation type="submission" date="2011-02" db="EMBL/GenBank/DDBJ databases">
        <title>The complete genome of Pedobacter saltans DSM 12145.</title>
        <authorList>
            <consortium name="US DOE Joint Genome Institute (JGI-PGF)"/>
            <person name="Lucas S."/>
            <person name="Copeland A."/>
            <person name="Lapidus A."/>
            <person name="Bruce D."/>
            <person name="Goodwin L."/>
            <person name="Pitluck S."/>
            <person name="Kyrpides N."/>
            <person name="Mavromatis K."/>
            <person name="Pagani I."/>
            <person name="Ivanova N."/>
            <person name="Ovchinnikova G."/>
            <person name="Lu M."/>
            <person name="Detter J.C."/>
            <person name="Han C."/>
            <person name="Land M."/>
            <person name="Hauser L."/>
            <person name="Markowitz V."/>
            <person name="Cheng J.-F."/>
            <person name="Hugenholtz P."/>
            <person name="Woyke T."/>
            <person name="Wu D."/>
            <person name="Tindall B."/>
            <person name="Pomrenke H.G."/>
            <person name="Brambilla E."/>
            <person name="Klenk H.-P."/>
            <person name="Eisen J.A."/>
        </authorList>
    </citation>
    <scope>NUCLEOTIDE SEQUENCE [LARGE SCALE GENOMIC DNA]</scope>
    <source>
        <strain evidence="2">ATCC 51119 / DSM 12145 / JCM 21818 / LMG 10337 / NBRC 100064 / NCIMB 13643</strain>
    </source>
</reference>
<dbReference type="RefSeq" id="WP_013631955.1">
    <property type="nucleotide sequence ID" value="NC_015177.1"/>
</dbReference>
<dbReference type="HOGENOM" id="CLU_2495531_0_0_10"/>
<protein>
    <submittedName>
        <fullName evidence="1">Uncharacterized protein</fullName>
    </submittedName>
</protein>
<reference evidence="1 2" key="1">
    <citation type="journal article" date="2011" name="Stand. Genomic Sci.">
        <title>Complete genome sequence of the gliding, heparinolytic Pedobacter saltans type strain (113).</title>
        <authorList>
            <person name="Liolios K."/>
            <person name="Sikorski J."/>
            <person name="Lu M."/>
            <person name="Nolan M."/>
            <person name="Lapidus A."/>
            <person name="Lucas S."/>
            <person name="Hammon N."/>
            <person name="Deshpande S."/>
            <person name="Cheng J.F."/>
            <person name="Tapia R."/>
            <person name="Han C."/>
            <person name="Goodwin L."/>
            <person name="Pitluck S."/>
            <person name="Huntemann M."/>
            <person name="Ivanova N."/>
            <person name="Pagani I."/>
            <person name="Mavromatis K."/>
            <person name="Ovchinikova G."/>
            <person name="Pati A."/>
            <person name="Chen A."/>
            <person name="Palaniappan K."/>
            <person name="Land M."/>
            <person name="Hauser L."/>
            <person name="Brambilla E.M."/>
            <person name="Kotsyurbenko O."/>
            <person name="Rohde M."/>
            <person name="Tindall B.J."/>
            <person name="Abt B."/>
            <person name="Goker M."/>
            <person name="Detter J.C."/>
            <person name="Woyke T."/>
            <person name="Bristow J."/>
            <person name="Eisen J.A."/>
            <person name="Markowitz V."/>
            <person name="Hugenholtz P."/>
            <person name="Klenk H.P."/>
            <person name="Kyrpides N.C."/>
        </authorList>
    </citation>
    <scope>NUCLEOTIDE SEQUENCE [LARGE SCALE GENOMIC DNA]</scope>
    <source>
        <strain evidence="2">ATCC 51119 / DSM 12145 / JCM 21818 / LMG 10337 / NBRC 100064 / NCIMB 13643</strain>
    </source>
</reference>
<name>F0SA78_PSESL</name>
<evidence type="ECO:0000313" key="1">
    <source>
        <dbReference type="EMBL" id="ADY51455.1"/>
    </source>
</evidence>
<dbReference type="KEGG" id="psn:Pedsa_0883"/>
<keyword evidence="2" id="KW-1185">Reference proteome</keyword>
<evidence type="ECO:0000313" key="2">
    <source>
        <dbReference type="Proteomes" id="UP000000310"/>
    </source>
</evidence>
<gene>
    <name evidence="1" type="ordered locus">Pedsa_0883</name>
</gene>
<dbReference type="EMBL" id="CP002545">
    <property type="protein sequence ID" value="ADY51455.1"/>
    <property type="molecule type" value="Genomic_DNA"/>
</dbReference>
<organism evidence="1 2">
    <name type="scientific">Pseudopedobacter saltans (strain ATCC 51119 / DSM 12145 / JCM 21818 / CCUG 39354 / LMG 10337 / NBRC 100064 / NCIMB 13643)</name>
    <name type="common">Pedobacter saltans</name>
    <dbReference type="NCBI Taxonomy" id="762903"/>
    <lineage>
        <taxon>Bacteria</taxon>
        <taxon>Pseudomonadati</taxon>
        <taxon>Bacteroidota</taxon>
        <taxon>Sphingobacteriia</taxon>
        <taxon>Sphingobacteriales</taxon>
        <taxon>Sphingobacteriaceae</taxon>
        <taxon>Pseudopedobacter</taxon>
    </lineage>
</organism>
<proteinExistence type="predicted"/>
<dbReference type="STRING" id="762903.Pedsa_0883"/>
<dbReference type="AlphaFoldDB" id="F0SA78"/>